<dbReference type="SMART" id="SM00091">
    <property type="entry name" value="PAS"/>
    <property type="match status" value="1"/>
</dbReference>
<accession>A0A1G1WLA5</accession>
<dbReference type="InterPro" id="IPR050351">
    <property type="entry name" value="BphY/WalK/GraS-like"/>
</dbReference>
<dbReference type="Proteomes" id="UP000176645">
    <property type="component" value="Unassembled WGS sequence"/>
</dbReference>
<protein>
    <recommendedName>
        <fullName evidence="2">histidine kinase</fullName>
        <ecNumber evidence="2">2.7.13.3</ecNumber>
    </recommendedName>
</protein>
<evidence type="ECO:0000256" key="2">
    <source>
        <dbReference type="ARBA" id="ARBA00012438"/>
    </source>
</evidence>
<dbReference type="InterPro" id="IPR036890">
    <property type="entry name" value="HATPase_C_sf"/>
</dbReference>
<evidence type="ECO:0000256" key="5">
    <source>
        <dbReference type="ARBA" id="ARBA00022777"/>
    </source>
</evidence>
<dbReference type="NCBIfam" id="TIGR00229">
    <property type="entry name" value="sensory_box"/>
    <property type="match status" value="1"/>
</dbReference>
<dbReference type="PANTHER" id="PTHR45453">
    <property type="entry name" value="PHOSPHATE REGULON SENSOR PROTEIN PHOR"/>
    <property type="match status" value="1"/>
</dbReference>
<dbReference type="FunFam" id="3.30.565.10:FF:000006">
    <property type="entry name" value="Sensor histidine kinase WalK"/>
    <property type="match status" value="1"/>
</dbReference>
<evidence type="ECO:0000256" key="3">
    <source>
        <dbReference type="ARBA" id="ARBA00022553"/>
    </source>
</evidence>
<keyword evidence="7 8" id="KW-0472">Membrane</keyword>
<dbReference type="SMART" id="SM00388">
    <property type="entry name" value="HisKA"/>
    <property type="match status" value="1"/>
</dbReference>
<feature type="domain" description="PAS" evidence="10">
    <location>
        <begin position="207"/>
        <end position="265"/>
    </location>
</feature>
<dbReference type="InterPro" id="IPR000014">
    <property type="entry name" value="PAS"/>
</dbReference>
<dbReference type="InterPro" id="IPR003594">
    <property type="entry name" value="HATPase_dom"/>
</dbReference>
<evidence type="ECO:0000256" key="1">
    <source>
        <dbReference type="ARBA" id="ARBA00000085"/>
    </source>
</evidence>
<dbReference type="InterPro" id="IPR003661">
    <property type="entry name" value="HisK_dim/P_dom"/>
</dbReference>
<dbReference type="Pfam" id="PF02518">
    <property type="entry name" value="HATPase_c"/>
    <property type="match status" value="1"/>
</dbReference>
<evidence type="ECO:0000256" key="4">
    <source>
        <dbReference type="ARBA" id="ARBA00022679"/>
    </source>
</evidence>
<keyword evidence="5" id="KW-0418">Kinase</keyword>
<keyword evidence="8" id="KW-0812">Transmembrane</keyword>
<sequence>MLLDNYPEEAERLRKHEKFFEWVTWFILIVSYAITFLPLGLPIHRTGINLVFIIVSLTTFIAYRVLLFEKRTGFLKYTYKQKGFQIQISDHLFASSVILFSGGIDSPFWFVYLLALIAGAMYLPAWAMIVAGVEAIGFYLFTVAFLTPAIFGYYDIGLTAQMLIVPMAAVFAVIMTYVVAKDLNIELINIRNLANTLRKKTTEVTIERNKLNAVVSAVSDGIFVLNKEKKFVFVNNAAKKILGLAVEDMIGKEFDHVFTAFNARDNTPIKSERFYPKDKISEDNVIFGPAELKIKTNRKDKEIWVRLTSSGLKEESDTDIGCICAFSDVSKEKELEEMKLDFVAMAAHELRTPLTAIRGYLSVLQEETASSLNAEQKSFIAKAFVSSSHLAALVENLLSVSRIELKSLKLELSPVDWQKLLQSAVENFQNQAEQKNISLSLNLDEDLPKIAVDKFRIAEVLSNLLANAVNYTNPGGKVEVTSHRQGEEIVTSIKDTGEGIPESALPHLFTKFFRVSGVLEQGSKGTGLGLYISKAIIDMHKGRIWVKSKLGAGSTFSFSLPLGSKLEKHTAKKEKIQAVT</sequence>
<dbReference type="InterPro" id="IPR004358">
    <property type="entry name" value="Sig_transdc_His_kin-like_C"/>
</dbReference>
<dbReference type="FunFam" id="1.10.287.130:FF:000001">
    <property type="entry name" value="Two-component sensor histidine kinase"/>
    <property type="match status" value="1"/>
</dbReference>
<dbReference type="EC" id="2.7.13.3" evidence="2"/>
<evidence type="ECO:0000259" key="9">
    <source>
        <dbReference type="PROSITE" id="PS50109"/>
    </source>
</evidence>
<dbReference type="SUPFAM" id="SSF47384">
    <property type="entry name" value="Homodimeric domain of signal transducing histidine kinase"/>
    <property type="match status" value="1"/>
</dbReference>
<proteinExistence type="predicted"/>
<organism evidence="11 12">
    <name type="scientific">Candidatus Woykebacteria bacterium RBG_19FT_COMBO_43_10</name>
    <dbReference type="NCBI Taxonomy" id="1802598"/>
    <lineage>
        <taxon>Bacteria</taxon>
        <taxon>Candidatus Woykeibacteriota</taxon>
    </lineage>
</organism>
<dbReference type="PROSITE" id="PS50109">
    <property type="entry name" value="HIS_KIN"/>
    <property type="match status" value="1"/>
</dbReference>
<reference evidence="11 12" key="1">
    <citation type="journal article" date="2016" name="Nat. Commun.">
        <title>Thousands of microbial genomes shed light on interconnected biogeochemical processes in an aquifer system.</title>
        <authorList>
            <person name="Anantharaman K."/>
            <person name="Brown C.T."/>
            <person name="Hug L.A."/>
            <person name="Sharon I."/>
            <person name="Castelle C.J."/>
            <person name="Probst A.J."/>
            <person name="Thomas B.C."/>
            <person name="Singh A."/>
            <person name="Wilkins M.J."/>
            <person name="Karaoz U."/>
            <person name="Brodie E.L."/>
            <person name="Williams K.H."/>
            <person name="Hubbard S.S."/>
            <person name="Banfield J.F."/>
        </authorList>
    </citation>
    <scope>NUCLEOTIDE SEQUENCE [LARGE SCALE GENOMIC DNA]</scope>
</reference>
<evidence type="ECO:0000259" key="10">
    <source>
        <dbReference type="PROSITE" id="PS50112"/>
    </source>
</evidence>
<evidence type="ECO:0000313" key="12">
    <source>
        <dbReference type="Proteomes" id="UP000176645"/>
    </source>
</evidence>
<evidence type="ECO:0000256" key="6">
    <source>
        <dbReference type="ARBA" id="ARBA00023012"/>
    </source>
</evidence>
<comment type="catalytic activity">
    <reaction evidence="1">
        <text>ATP + protein L-histidine = ADP + protein N-phospho-L-histidine.</text>
        <dbReference type="EC" id="2.7.13.3"/>
    </reaction>
</comment>
<dbReference type="PANTHER" id="PTHR45453:SF1">
    <property type="entry name" value="PHOSPHATE REGULON SENSOR PROTEIN PHOR"/>
    <property type="match status" value="1"/>
</dbReference>
<dbReference type="GO" id="GO:0005886">
    <property type="term" value="C:plasma membrane"/>
    <property type="evidence" value="ECO:0007669"/>
    <property type="project" value="TreeGrafter"/>
</dbReference>
<dbReference type="GO" id="GO:0004721">
    <property type="term" value="F:phosphoprotein phosphatase activity"/>
    <property type="evidence" value="ECO:0007669"/>
    <property type="project" value="TreeGrafter"/>
</dbReference>
<evidence type="ECO:0000256" key="7">
    <source>
        <dbReference type="ARBA" id="ARBA00023136"/>
    </source>
</evidence>
<feature type="domain" description="Histidine kinase" evidence="9">
    <location>
        <begin position="345"/>
        <end position="564"/>
    </location>
</feature>
<dbReference type="Gene3D" id="1.10.287.130">
    <property type="match status" value="1"/>
</dbReference>
<gene>
    <name evidence="11" type="ORF">A2Z42_00125</name>
</gene>
<dbReference type="InterPro" id="IPR036097">
    <property type="entry name" value="HisK_dim/P_sf"/>
</dbReference>
<dbReference type="CDD" id="cd00082">
    <property type="entry name" value="HisKA"/>
    <property type="match status" value="1"/>
</dbReference>
<dbReference type="AlphaFoldDB" id="A0A1G1WLA5"/>
<feature type="transmembrane region" description="Helical" evidence="8">
    <location>
        <begin position="22"/>
        <end position="41"/>
    </location>
</feature>
<feature type="transmembrane region" description="Helical" evidence="8">
    <location>
        <begin position="160"/>
        <end position="180"/>
    </location>
</feature>
<keyword evidence="3" id="KW-0597">Phosphoprotein</keyword>
<dbReference type="InterPro" id="IPR005467">
    <property type="entry name" value="His_kinase_dom"/>
</dbReference>
<dbReference type="GO" id="GO:0016036">
    <property type="term" value="P:cellular response to phosphate starvation"/>
    <property type="evidence" value="ECO:0007669"/>
    <property type="project" value="TreeGrafter"/>
</dbReference>
<dbReference type="Gene3D" id="3.30.565.10">
    <property type="entry name" value="Histidine kinase-like ATPase, C-terminal domain"/>
    <property type="match status" value="1"/>
</dbReference>
<feature type="transmembrane region" description="Helical" evidence="8">
    <location>
        <begin position="47"/>
        <end position="67"/>
    </location>
</feature>
<dbReference type="InterPro" id="IPR035965">
    <property type="entry name" value="PAS-like_dom_sf"/>
</dbReference>
<feature type="transmembrane region" description="Helical" evidence="8">
    <location>
        <begin position="136"/>
        <end position="154"/>
    </location>
</feature>
<keyword evidence="8" id="KW-1133">Transmembrane helix</keyword>
<name>A0A1G1WLA5_9BACT</name>
<evidence type="ECO:0000313" key="11">
    <source>
        <dbReference type="EMBL" id="OGY27997.1"/>
    </source>
</evidence>
<comment type="caution">
    <text evidence="11">The sequence shown here is derived from an EMBL/GenBank/DDBJ whole genome shotgun (WGS) entry which is preliminary data.</text>
</comment>
<keyword evidence="4" id="KW-0808">Transferase</keyword>
<dbReference type="Pfam" id="PF13426">
    <property type="entry name" value="PAS_9"/>
    <property type="match status" value="1"/>
</dbReference>
<evidence type="ECO:0000256" key="8">
    <source>
        <dbReference type="SAM" id="Phobius"/>
    </source>
</evidence>
<feature type="transmembrane region" description="Helical" evidence="8">
    <location>
        <begin position="110"/>
        <end position="129"/>
    </location>
</feature>
<dbReference type="SUPFAM" id="SSF55785">
    <property type="entry name" value="PYP-like sensor domain (PAS domain)"/>
    <property type="match status" value="1"/>
</dbReference>
<dbReference type="GO" id="GO:0000155">
    <property type="term" value="F:phosphorelay sensor kinase activity"/>
    <property type="evidence" value="ECO:0007669"/>
    <property type="project" value="InterPro"/>
</dbReference>
<dbReference type="SUPFAM" id="SSF55874">
    <property type="entry name" value="ATPase domain of HSP90 chaperone/DNA topoisomerase II/histidine kinase"/>
    <property type="match status" value="1"/>
</dbReference>
<dbReference type="PROSITE" id="PS50112">
    <property type="entry name" value="PAS"/>
    <property type="match status" value="1"/>
</dbReference>
<dbReference type="PRINTS" id="PR00344">
    <property type="entry name" value="BCTRLSENSOR"/>
</dbReference>
<dbReference type="CDD" id="cd00130">
    <property type="entry name" value="PAS"/>
    <property type="match status" value="1"/>
</dbReference>
<dbReference type="SMART" id="SM00387">
    <property type="entry name" value="HATPase_c"/>
    <property type="match status" value="1"/>
</dbReference>
<keyword evidence="6" id="KW-0902">Two-component regulatory system</keyword>
<dbReference type="Pfam" id="PF00512">
    <property type="entry name" value="HisKA"/>
    <property type="match status" value="1"/>
</dbReference>
<dbReference type="Gene3D" id="3.30.450.20">
    <property type="entry name" value="PAS domain"/>
    <property type="match status" value="1"/>
</dbReference>
<dbReference type="EMBL" id="MHCU01000016">
    <property type="protein sequence ID" value="OGY27997.1"/>
    <property type="molecule type" value="Genomic_DNA"/>
</dbReference>